<dbReference type="AlphaFoldDB" id="A0AA91VAC2"/>
<evidence type="ECO:0000313" key="7">
    <source>
        <dbReference type="EMBL" id="PED81214.1"/>
    </source>
</evidence>
<comment type="caution">
    <text evidence="7">The sequence shown here is derived from an EMBL/GenBank/DDBJ whole genome shotgun (WGS) entry which is preliminary data.</text>
</comment>
<evidence type="ECO:0000256" key="1">
    <source>
        <dbReference type="ARBA" id="ARBA00004141"/>
    </source>
</evidence>
<feature type="transmembrane region" description="Helical" evidence="5">
    <location>
        <begin position="120"/>
        <end position="142"/>
    </location>
</feature>
<reference evidence="7 8" key="1">
    <citation type="submission" date="2017-09" db="EMBL/GenBank/DDBJ databases">
        <title>Large-scale bioinformatics analysis of Bacillus genomes uncovers conserved roles of natural products in bacterial physiology.</title>
        <authorList>
            <consortium name="Agbiome Team Llc"/>
            <person name="Bleich R.M."/>
            <person name="Grubbs K.J."/>
            <person name="Santa Maria K.C."/>
            <person name="Allen S.E."/>
            <person name="Farag S."/>
            <person name="Shank E.A."/>
            <person name="Bowers A."/>
        </authorList>
    </citation>
    <scope>NUCLEOTIDE SEQUENCE [LARGE SCALE GENOMIC DNA]</scope>
    <source>
        <strain evidence="7 8">AFS092012</strain>
    </source>
</reference>
<evidence type="ECO:0000256" key="3">
    <source>
        <dbReference type="ARBA" id="ARBA00022989"/>
    </source>
</evidence>
<dbReference type="GO" id="GO:0016020">
    <property type="term" value="C:membrane"/>
    <property type="evidence" value="ECO:0007669"/>
    <property type="project" value="UniProtKB-SubCell"/>
</dbReference>
<evidence type="ECO:0000259" key="6">
    <source>
        <dbReference type="Pfam" id="PF01794"/>
    </source>
</evidence>
<evidence type="ECO:0000256" key="2">
    <source>
        <dbReference type="ARBA" id="ARBA00022692"/>
    </source>
</evidence>
<name>A0AA91VAC2_9BACI</name>
<evidence type="ECO:0000313" key="8">
    <source>
        <dbReference type="Proteomes" id="UP000221020"/>
    </source>
</evidence>
<evidence type="ECO:0000256" key="5">
    <source>
        <dbReference type="SAM" id="Phobius"/>
    </source>
</evidence>
<feature type="transmembrane region" description="Helical" evidence="5">
    <location>
        <begin position="12"/>
        <end position="32"/>
    </location>
</feature>
<dbReference type="Proteomes" id="UP000221020">
    <property type="component" value="Unassembled WGS sequence"/>
</dbReference>
<evidence type="ECO:0000256" key="4">
    <source>
        <dbReference type="ARBA" id="ARBA00023136"/>
    </source>
</evidence>
<gene>
    <name evidence="7" type="ORF">CON65_18505</name>
</gene>
<accession>A0AA91VAC2</accession>
<keyword evidence="3 5" id="KW-1133">Transmembrane helix</keyword>
<protein>
    <submittedName>
        <fullName evidence="7">Ferric reductase</fullName>
    </submittedName>
</protein>
<dbReference type="EMBL" id="NVOR01000073">
    <property type="protein sequence ID" value="PED81214.1"/>
    <property type="molecule type" value="Genomic_DNA"/>
</dbReference>
<comment type="subcellular location">
    <subcellularLocation>
        <location evidence="1">Membrane</location>
        <topology evidence="1">Multi-pass membrane protein</topology>
    </subcellularLocation>
</comment>
<feature type="transmembrane region" description="Helical" evidence="5">
    <location>
        <begin position="88"/>
        <end position="108"/>
    </location>
</feature>
<organism evidence="7 8">
    <name type="scientific">Bacillus pseudomycoides</name>
    <dbReference type="NCBI Taxonomy" id="64104"/>
    <lineage>
        <taxon>Bacteria</taxon>
        <taxon>Bacillati</taxon>
        <taxon>Bacillota</taxon>
        <taxon>Bacilli</taxon>
        <taxon>Bacillales</taxon>
        <taxon>Bacillaceae</taxon>
        <taxon>Bacillus</taxon>
        <taxon>Bacillus cereus group</taxon>
    </lineage>
</organism>
<dbReference type="Pfam" id="PF01794">
    <property type="entry name" value="Ferric_reduct"/>
    <property type="match status" value="1"/>
</dbReference>
<feature type="transmembrane region" description="Helical" evidence="5">
    <location>
        <begin position="148"/>
        <end position="171"/>
    </location>
</feature>
<dbReference type="InterPro" id="IPR013130">
    <property type="entry name" value="Fe3_Rdtase_TM_dom"/>
</dbReference>
<feature type="domain" description="Ferric oxidoreductase" evidence="6">
    <location>
        <begin position="15"/>
        <end position="135"/>
    </location>
</feature>
<sequence>MGTLYSTWEWIRSAGITAYLLLFISNVAGLMYKGKIATKTRQPMLLIIHQTAGWFSLLFAFFHALMLLFDQYVSYTLSEIVIPFTANYKTVASGVGTIALYILLFLFISSDVMKKIGRKWWRAIHYLAIPGYLLAFIHGIMIGTDTGALWMVIFYSATFVVVVALFVIRIFNEI</sequence>
<feature type="transmembrane region" description="Helical" evidence="5">
    <location>
        <begin position="44"/>
        <end position="68"/>
    </location>
</feature>
<proteinExistence type="predicted"/>
<keyword evidence="2 5" id="KW-0812">Transmembrane</keyword>
<dbReference type="RefSeq" id="WP_097899008.1">
    <property type="nucleotide sequence ID" value="NZ_NVOR01000073.1"/>
</dbReference>
<keyword evidence="4 5" id="KW-0472">Membrane</keyword>